<dbReference type="InterPro" id="IPR019265">
    <property type="entry name" value="RTRAF"/>
</dbReference>
<evidence type="ECO:0000313" key="1">
    <source>
        <dbReference type="EMBL" id="VDK74264.1"/>
    </source>
</evidence>
<dbReference type="OrthoDB" id="514167at2759"/>
<reference evidence="1 2" key="2">
    <citation type="submission" date="2018-08" db="EMBL/GenBank/DDBJ databases">
        <authorList>
            <person name="Laetsch R D."/>
            <person name="Stevens L."/>
            <person name="Kumar S."/>
            <person name="Blaxter L. M."/>
        </authorList>
    </citation>
    <scope>NUCLEOTIDE SEQUENCE [LARGE SCALE GENOMIC DNA]</scope>
</reference>
<evidence type="ECO:0000313" key="3">
    <source>
        <dbReference type="WBParaSite" id="nOo.2.0.1.t04730-RA"/>
    </source>
</evidence>
<dbReference type="STRING" id="42157.A0A182E9L8"/>
<proteinExistence type="predicted"/>
<protein>
    <submittedName>
        <fullName evidence="3">RNA transcription, translation and transport factor protein</fullName>
    </submittedName>
</protein>
<dbReference type="EMBL" id="UYRW01001116">
    <property type="protein sequence ID" value="VDK74264.1"/>
    <property type="molecule type" value="Genomic_DNA"/>
</dbReference>
<sequence>MSHRKLLLLGYPTNAINYESPEQLQQLVLFLEDQHIRLYKIEDRDGLQSSDIGVWNKSYAKYLADLKCPLSCDEDSPQEIIDWLLIRAIDSCYQRTVEGKDLTAEKYIQRKAEKEKEQKANDPLSAIDLCTEEAKKSIENLRVILGIAAHPDPLVVLKACCKFIINNLSDEAIQITNKEAQIQKKTMLLSRFDLGMISSKNGTIDAAVRALRLIHLENLREVQTKINEAIVAVQELTADPRTDKRLGKVGL</sequence>
<dbReference type="AlphaFoldDB" id="A0A182E9L8"/>
<reference evidence="3" key="1">
    <citation type="submission" date="2016-06" db="UniProtKB">
        <authorList>
            <consortium name="WormBaseParasite"/>
        </authorList>
    </citation>
    <scope>IDENTIFICATION</scope>
</reference>
<dbReference type="WBParaSite" id="nOo.2.0.1.t04730-RA">
    <property type="protein sequence ID" value="nOo.2.0.1.t04730-RA"/>
    <property type="gene ID" value="nOo.2.0.1.g04730"/>
</dbReference>
<keyword evidence="2" id="KW-1185">Reference proteome</keyword>
<accession>A0A182E9L8</accession>
<dbReference type="Pfam" id="PF10036">
    <property type="entry name" value="RLL"/>
    <property type="match status" value="1"/>
</dbReference>
<dbReference type="Proteomes" id="UP000271087">
    <property type="component" value="Unassembled WGS sequence"/>
</dbReference>
<gene>
    <name evidence="1" type="ORF">NOO_LOCUS4730</name>
</gene>
<evidence type="ECO:0000313" key="2">
    <source>
        <dbReference type="Proteomes" id="UP000271087"/>
    </source>
</evidence>
<name>A0A182E9L8_ONCOC</name>
<organism evidence="3">
    <name type="scientific">Onchocerca ochengi</name>
    <name type="common">Filarial nematode worm</name>
    <dbReference type="NCBI Taxonomy" id="42157"/>
    <lineage>
        <taxon>Eukaryota</taxon>
        <taxon>Metazoa</taxon>
        <taxon>Ecdysozoa</taxon>
        <taxon>Nematoda</taxon>
        <taxon>Chromadorea</taxon>
        <taxon>Rhabditida</taxon>
        <taxon>Spirurina</taxon>
        <taxon>Spiruromorpha</taxon>
        <taxon>Filarioidea</taxon>
        <taxon>Onchocercidae</taxon>
        <taxon>Onchocerca</taxon>
    </lineage>
</organism>
<dbReference type="PANTHER" id="PTHR15924">
    <property type="entry name" value="CLE"/>
    <property type="match status" value="1"/>
</dbReference>